<sequence>MDQSRSTRRLTTLKHSKLLRLRTSRLTKGTSRLTKGTSRLRYTTLTSRARLRAGTAAINARKNKKKIPITDWHRIERLCWTKEGRQLRPYVTEVKKEFARAFVSHRHVFMKYLALNLAYPRFTFKDIQDYFYITNKVNSGLISKDDCKGWRDKMAFITQEYVI</sequence>
<keyword evidence="2" id="KW-1185">Reference proteome</keyword>
<evidence type="ECO:0000313" key="2">
    <source>
        <dbReference type="Proteomes" id="UP001286313"/>
    </source>
</evidence>
<gene>
    <name evidence="1" type="ORF">Pcinc_044007</name>
</gene>
<dbReference type="EMBL" id="JAWQEG010009059">
    <property type="protein sequence ID" value="KAK3849225.1"/>
    <property type="molecule type" value="Genomic_DNA"/>
</dbReference>
<comment type="caution">
    <text evidence="1">The sequence shown here is derived from an EMBL/GenBank/DDBJ whole genome shotgun (WGS) entry which is preliminary data.</text>
</comment>
<proteinExistence type="predicted"/>
<accession>A0AAE1EFS0</accession>
<reference evidence="1" key="1">
    <citation type="submission" date="2023-10" db="EMBL/GenBank/DDBJ databases">
        <title>Genome assemblies of two species of porcelain crab, Petrolisthes cinctipes and Petrolisthes manimaculis (Anomura: Porcellanidae).</title>
        <authorList>
            <person name="Angst P."/>
        </authorList>
    </citation>
    <scope>NUCLEOTIDE SEQUENCE</scope>
    <source>
        <strain evidence="1">PB745_01</strain>
        <tissue evidence="1">Gill</tissue>
    </source>
</reference>
<dbReference type="Proteomes" id="UP001286313">
    <property type="component" value="Unassembled WGS sequence"/>
</dbReference>
<organism evidence="1 2">
    <name type="scientific">Petrolisthes cinctipes</name>
    <name type="common">Flat porcelain crab</name>
    <dbReference type="NCBI Taxonomy" id="88211"/>
    <lineage>
        <taxon>Eukaryota</taxon>
        <taxon>Metazoa</taxon>
        <taxon>Ecdysozoa</taxon>
        <taxon>Arthropoda</taxon>
        <taxon>Crustacea</taxon>
        <taxon>Multicrustacea</taxon>
        <taxon>Malacostraca</taxon>
        <taxon>Eumalacostraca</taxon>
        <taxon>Eucarida</taxon>
        <taxon>Decapoda</taxon>
        <taxon>Pleocyemata</taxon>
        <taxon>Anomura</taxon>
        <taxon>Galatheoidea</taxon>
        <taxon>Porcellanidae</taxon>
        <taxon>Petrolisthes</taxon>
    </lineage>
</organism>
<evidence type="ECO:0000313" key="1">
    <source>
        <dbReference type="EMBL" id="KAK3849225.1"/>
    </source>
</evidence>
<name>A0AAE1EFS0_PETCI</name>
<dbReference type="AlphaFoldDB" id="A0AAE1EFS0"/>
<protein>
    <submittedName>
        <fullName evidence="1">Uncharacterized protein</fullName>
    </submittedName>
</protein>